<organism evidence="1 2">
    <name type="scientific">Mucilaginibacter pankratovii</name>
    <dbReference type="NCBI Taxonomy" id="2772110"/>
    <lineage>
        <taxon>Bacteria</taxon>
        <taxon>Pseudomonadati</taxon>
        <taxon>Bacteroidota</taxon>
        <taxon>Sphingobacteriia</taxon>
        <taxon>Sphingobacteriales</taxon>
        <taxon>Sphingobacteriaceae</taxon>
        <taxon>Mucilaginibacter</taxon>
    </lineage>
</organism>
<evidence type="ECO:0008006" key="3">
    <source>
        <dbReference type="Google" id="ProtNLM"/>
    </source>
</evidence>
<dbReference type="EMBL" id="JACWMY010000005">
    <property type="protein sequence ID" value="MBD1364575.1"/>
    <property type="molecule type" value="Genomic_DNA"/>
</dbReference>
<reference evidence="1 2" key="1">
    <citation type="submission" date="2020-09" db="EMBL/GenBank/DDBJ databases">
        <title>Novel species of Mucilaginibacter isolated from a glacier on the Tibetan Plateau.</title>
        <authorList>
            <person name="Liu Q."/>
            <person name="Xin Y.-H."/>
        </authorList>
    </citation>
    <scope>NUCLEOTIDE SEQUENCE [LARGE SCALE GENOMIC DNA]</scope>
    <source>
        <strain evidence="1 2">ZT4R22</strain>
    </source>
</reference>
<protein>
    <recommendedName>
        <fullName evidence="3">Lipid-binding hydrolase</fullName>
    </recommendedName>
</protein>
<name>A0ABR7WQH7_9SPHI</name>
<comment type="caution">
    <text evidence="1">The sequence shown here is derived from an EMBL/GenBank/DDBJ whole genome shotgun (WGS) entry which is preliminary data.</text>
</comment>
<dbReference type="RefSeq" id="WP_191189234.1">
    <property type="nucleotide sequence ID" value="NZ_JACWMY010000005.1"/>
</dbReference>
<dbReference type="PROSITE" id="PS51257">
    <property type="entry name" value="PROKAR_LIPOPROTEIN"/>
    <property type="match status" value="1"/>
</dbReference>
<sequence length="182" mass="19743">MKNRLFMLMAFAALFASCQKTTEKPKEEEKPSNQFVLNGTTYTSVSAKFKVLNPMFVELRDSAMSADKQKAAIVESVFYGGTARPADGSYILASDSLGVASLKSTQIILSIVEVDLTAKHINYYHVKNPGGTTATLTGSTSKMVLKEEAQQLFYNTYNFTGDALNGGAFTNATISAATYTEE</sequence>
<keyword evidence="2" id="KW-1185">Reference proteome</keyword>
<evidence type="ECO:0000313" key="2">
    <source>
        <dbReference type="Proteomes" id="UP000606600"/>
    </source>
</evidence>
<dbReference type="Proteomes" id="UP000606600">
    <property type="component" value="Unassembled WGS sequence"/>
</dbReference>
<proteinExistence type="predicted"/>
<accession>A0ABR7WQH7</accession>
<evidence type="ECO:0000313" key="1">
    <source>
        <dbReference type="EMBL" id="MBD1364575.1"/>
    </source>
</evidence>
<gene>
    <name evidence="1" type="ORF">IDJ77_12215</name>
</gene>